<keyword evidence="1 3" id="KW-0732">Signal</keyword>
<organism evidence="4 5">
    <name type="scientific">Pelotalea chapellei</name>
    <dbReference type="NCBI Taxonomy" id="44671"/>
    <lineage>
        <taxon>Bacteria</taxon>
        <taxon>Pseudomonadati</taxon>
        <taxon>Thermodesulfobacteriota</taxon>
        <taxon>Desulfuromonadia</taxon>
        <taxon>Geobacterales</taxon>
        <taxon>Geobacteraceae</taxon>
        <taxon>Pelotalea</taxon>
    </lineage>
</organism>
<dbReference type="PANTHER" id="PTHR35869:SF1">
    <property type="entry name" value="OUTER-MEMBRANE LIPOPROTEIN CARRIER PROTEIN"/>
    <property type="match status" value="1"/>
</dbReference>
<dbReference type="Pfam" id="PF03548">
    <property type="entry name" value="LolA"/>
    <property type="match status" value="1"/>
</dbReference>
<evidence type="ECO:0000313" key="5">
    <source>
        <dbReference type="Proteomes" id="UP000784128"/>
    </source>
</evidence>
<evidence type="ECO:0000256" key="3">
    <source>
        <dbReference type="SAM" id="SignalP"/>
    </source>
</evidence>
<comment type="caution">
    <text evidence="4">The sequence shown here is derived from an EMBL/GenBank/DDBJ whole genome shotgun (WGS) entry which is preliminary data.</text>
</comment>
<sequence>MRRIMLAMALLLCSWTWASAATMNAGLNDVIAAVEKAFQQDNSGHAPISDFTADFFQRTQLSTDRREMRGDGRVSVRMPSDGQPLMFRFEYYRPARQEIVSDGRSMWIYLPENRQVILSDVSFLYDRRSLSPNNDPSVNFLQGLGRISKDFQINFAPGMYDAAGNYVLELNPRRSMLNTRRILLVVDRDSVVARTAAKGSTPTAPPTNRPGSPAAKTGPLAPLGAFGVPQSNLFPVLSSTVEGHDGTIVTMEFSNIRINNRIPRTEFNFIIPADAQVVRPSDKNLPR</sequence>
<dbReference type="Proteomes" id="UP000784128">
    <property type="component" value="Unassembled WGS sequence"/>
</dbReference>
<proteinExistence type="predicted"/>
<evidence type="ECO:0000313" key="4">
    <source>
        <dbReference type="EMBL" id="MBT1072272.1"/>
    </source>
</evidence>
<evidence type="ECO:0000256" key="1">
    <source>
        <dbReference type="ARBA" id="ARBA00022729"/>
    </source>
</evidence>
<protein>
    <submittedName>
        <fullName evidence="4">Outer membrane lipoprotein carrier protein LolA</fullName>
    </submittedName>
</protein>
<gene>
    <name evidence="4" type="ORF">KJB30_10780</name>
</gene>
<reference evidence="4 5" key="1">
    <citation type="submission" date="2021-05" db="EMBL/GenBank/DDBJ databases">
        <title>The draft genome of Geobacter chapellei DSM 13688.</title>
        <authorList>
            <person name="Xu Z."/>
            <person name="Masuda Y."/>
            <person name="Itoh H."/>
            <person name="Senoo K."/>
        </authorList>
    </citation>
    <scope>NUCLEOTIDE SEQUENCE [LARGE SCALE GENOMIC DNA]</scope>
    <source>
        <strain evidence="4 5">DSM 13688</strain>
    </source>
</reference>
<feature type="chain" id="PRO_5047133488" evidence="3">
    <location>
        <begin position="21"/>
        <end position="287"/>
    </location>
</feature>
<dbReference type="CDD" id="cd16325">
    <property type="entry name" value="LolA"/>
    <property type="match status" value="1"/>
</dbReference>
<accession>A0ABS5U9A6</accession>
<keyword evidence="5" id="KW-1185">Reference proteome</keyword>
<name>A0ABS5U9A6_9BACT</name>
<feature type="region of interest" description="Disordered" evidence="2">
    <location>
        <begin position="195"/>
        <end position="221"/>
    </location>
</feature>
<dbReference type="InterPro" id="IPR004564">
    <property type="entry name" value="OM_lipoprot_carrier_LolA-like"/>
</dbReference>
<dbReference type="InterPro" id="IPR029046">
    <property type="entry name" value="LolA/LolB/LppX"/>
</dbReference>
<dbReference type="RefSeq" id="WP_214299022.1">
    <property type="nucleotide sequence ID" value="NZ_JAHDYS010000009.1"/>
</dbReference>
<keyword evidence="4" id="KW-0449">Lipoprotein</keyword>
<feature type="signal peptide" evidence="3">
    <location>
        <begin position="1"/>
        <end position="20"/>
    </location>
</feature>
<dbReference type="EMBL" id="JAHDYS010000009">
    <property type="protein sequence ID" value="MBT1072272.1"/>
    <property type="molecule type" value="Genomic_DNA"/>
</dbReference>
<evidence type="ECO:0000256" key="2">
    <source>
        <dbReference type="SAM" id="MobiDB-lite"/>
    </source>
</evidence>
<dbReference type="Gene3D" id="2.50.20.10">
    <property type="entry name" value="Lipoprotein localisation LolA/LolB/LppX"/>
    <property type="match status" value="1"/>
</dbReference>
<dbReference type="SUPFAM" id="SSF89392">
    <property type="entry name" value="Prokaryotic lipoproteins and lipoprotein localization factors"/>
    <property type="match status" value="1"/>
</dbReference>
<dbReference type="PANTHER" id="PTHR35869">
    <property type="entry name" value="OUTER-MEMBRANE LIPOPROTEIN CARRIER PROTEIN"/>
    <property type="match status" value="1"/>
</dbReference>